<dbReference type="PANTHER" id="PTHR11675:SF134">
    <property type="entry name" value="N-ACETYLGALACTOSAMINYLTRANSFERASE 4-RELATED"/>
    <property type="match status" value="1"/>
</dbReference>
<organism evidence="6 7">
    <name type="scientific">Bugula neritina</name>
    <name type="common">Brown bryozoan</name>
    <name type="synonym">Sertularia neritina</name>
    <dbReference type="NCBI Taxonomy" id="10212"/>
    <lineage>
        <taxon>Eukaryota</taxon>
        <taxon>Metazoa</taxon>
        <taxon>Spiralia</taxon>
        <taxon>Lophotrochozoa</taxon>
        <taxon>Bryozoa</taxon>
        <taxon>Gymnolaemata</taxon>
        <taxon>Cheilostomatida</taxon>
        <taxon>Flustrina</taxon>
        <taxon>Buguloidea</taxon>
        <taxon>Bugulidae</taxon>
        <taxon>Bugula</taxon>
    </lineage>
</organism>
<evidence type="ECO:0000313" key="7">
    <source>
        <dbReference type="Proteomes" id="UP000593567"/>
    </source>
</evidence>
<accession>A0A7J7JFC8</accession>
<dbReference type="PANTHER" id="PTHR11675">
    <property type="entry name" value="N-ACETYLGALACTOSAMINYLTRANSFERASE"/>
    <property type="match status" value="1"/>
</dbReference>
<keyword evidence="7" id="KW-1185">Reference proteome</keyword>
<keyword evidence="1" id="KW-0808">Transferase</keyword>
<gene>
    <name evidence="6" type="ORF">EB796_017153</name>
</gene>
<dbReference type="Proteomes" id="UP000593567">
    <property type="component" value="Unassembled WGS sequence"/>
</dbReference>
<dbReference type="SMART" id="SM00458">
    <property type="entry name" value="RICIN"/>
    <property type="match status" value="1"/>
</dbReference>
<reference evidence="6" key="1">
    <citation type="submission" date="2020-06" db="EMBL/GenBank/DDBJ databases">
        <title>Draft genome of Bugula neritina, a colonial animal packing powerful symbionts and potential medicines.</title>
        <authorList>
            <person name="Rayko M."/>
        </authorList>
    </citation>
    <scope>NUCLEOTIDE SEQUENCE [LARGE SCALE GENOMIC DNA]</scope>
    <source>
        <strain evidence="6">Kwan_BN1</strain>
    </source>
</reference>
<evidence type="ECO:0000256" key="2">
    <source>
        <dbReference type="ARBA" id="ARBA00022734"/>
    </source>
</evidence>
<comment type="caution">
    <text evidence="6">The sequence shown here is derived from an EMBL/GenBank/DDBJ whole genome shotgun (WGS) entry which is preliminary data.</text>
</comment>
<proteinExistence type="predicted"/>
<sequence length="245" mass="28667">MFTFEDPIAADPKTVVCPFIDVLDYETFQYRAQDEGARGAFDWEFFYKRLPITEEDKKHPSRPFDSPVMAGGLFAIDRKWFWDLGGYDPGLDIWGGEQYELSFKIWQCHGRMVDAPCSRIGHIYRKFAPFPNPGIGDFVGKQFDLSWHKDIRVHGRTMCWDVSTSVFHAPIIIFNCHGMKGNQFWKYNLETNQLYHQVSNLCLDCNRDTKELYMSKCEDSVVSQKWEFTKMNSTALATLWKEKLH</sequence>
<dbReference type="SUPFAM" id="SSF50370">
    <property type="entry name" value="Ricin B-like lectins"/>
    <property type="match status" value="1"/>
</dbReference>
<feature type="domain" description="Ricin B lectin" evidence="5">
    <location>
        <begin position="121"/>
        <end position="229"/>
    </location>
</feature>
<keyword evidence="4" id="KW-0325">Glycoprotein</keyword>
<dbReference type="GO" id="GO:0004653">
    <property type="term" value="F:polypeptide N-acetylgalactosaminyltransferase activity"/>
    <property type="evidence" value="ECO:0007669"/>
    <property type="project" value="TreeGrafter"/>
</dbReference>
<evidence type="ECO:0000313" key="6">
    <source>
        <dbReference type="EMBL" id="KAF6024533.1"/>
    </source>
</evidence>
<dbReference type="PROSITE" id="PS50231">
    <property type="entry name" value="RICIN_B_LECTIN"/>
    <property type="match status" value="1"/>
</dbReference>
<dbReference type="Pfam" id="PF02709">
    <property type="entry name" value="Glyco_transf_7C"/>
    <property type="match status" value="1"/>
</dbReference>
<dbReference type="GO" id="GO:0030246">
    <property type="term" value="F:carbohydrate binding"/>
    <property type="evidence" value="ECO:0007669"/>
    <property type="project" value="UniProtKB-KW"/>
</dbReference>
<dbReference type="AlphaFoldDB" id="A0A7J7JFC8"/>
<dbReference type="EMBL" id="VXIV02002561">
    <property type="protein sequence ID" value="KAF6024533.1"/>
    <property type="molecule type" value="Genomic_DNA"/>
</dbReference>
<dbReference type="GO" id="GO:0006493">
    <property type="term" value="P:protein O-linked glycosylation"/>
    <property type="evidence" value="ECO:0007669"/>
    <property type="project" value="TreeGrafter"/>
</dbReference>
<dbReference type="Gene3D" id="2.80.10.50">
    <property type="match status" value="1"/>
</dbReference>
<dbReference type="Pfam" id="PF00652">
    <property type="entry name" value="Ricin_B_lectin"/>
    <property type="match status" value="1"/>
</dbReference>
<dbReference type="InterPro" id="IPR027791">
    <property type="entry name" value="Galactosyl_T_C"/>
</dbReference>
<dbReference type="InterPro" id="IPR000772">
    <property type="entry name" value="Ricin_B_lectin"/>
</dbReference>
<dbReference type="OrthoDB" id="6159198at2759"/>
<dbReference type="Gene3D" id="3.90.550.10">
    <property type="entry name" value="Spore Coat Polysaccharide Biosynthesis Protein SpsA, Chain A"/>
    <property type="match status" value="1"/>
</dbReference>
<dbReference type="InterPro" id="IPR029044">
    <property type="entry name" value="Nucleotide-diphossugar_trans"/>
</dbReference>
<evidence type="ECO:0000256" key="4">
    <source>
        <dbReference type="ARBA" id="ARBA00023180"/>
    </source>
</evidence>
<evidence type="ECO:0000259" key="5">
    <source>
        <dbReference type="SMART" id="SM00458"/>
    </source>
</evidence>
<evidence type="ECO:0000256" key="3">
    <source>
        <dbReference type="ARBA" id="ARBA00023157"/>
    </source>
</evidence>
<dbReference type="InterPro" id="IPR035992">
    <property type="entry name" value="Ricin_B-like_lectins"/>
</dbReference>
<name>A0A7J7JFC8_BUGNE</name>
<protein>
    <submittedName>
        <fullName evidence="6">GALNT10</fullName>
    </submittedName>
</protein>
<evidence type="ECO:0000256" key="1">
    <source>
        <dbReference type="ARBA" id="ARBA00022679"/>
    </source>
</evidence>
<keyword evidence="2" id="KW-0430">Lectin</keyword>
<keyword evidence="3" id="KW-1015">Disulfide bond</keyword>
<dbReference type="SUPFAM" id="SSF53448">
    <property type="entry name" value="Nucleotide-diphospho-sugar transferases"/>
    <property type="match status" value="1"/>
</dbReference>